<organism evidence="2 3">
    <name type="scientific">Blastococcus colisei</name>
    <dbReference type="NCBI Taxonomy" id="1564162"/>
    <lineage>
        <taxon>Bacteria</taxon>
        <taxon>Bacillati</taxon>
        <taxon>Actinomycetota</taxon>
        <taxon>Actinomycetes</taxon>
        <taxon>Geodermatophilales</taxon>
        <taxon>Geodermatophilaceae</taxon>
        <taxon>Blastococcus</taxon>
    </lineage>
</organism>
<dbReference type="RefSeq" id="WP_142024792.1">
    <property type="nucleotide sequence ID" value="NZ_VFQE01000001.1"/>
</dbReference>
<name>A0A543PDH7_9ACTN</name>
<sequence length="313" mass="33160">MSSSRRRFHPSLLDMPMSDERIPVPLLSDVDLPSSVRVDLPAAGRLRLGDVDLGVGRPAVARGLIPEAATPPASALWLADRGSHDAAAGWRRLVDLFPGTGLWPLVLTPLSADHLHRPWDSGELEPIPLADVDALRPETVLAEGWADSLVPIGTDPYVEHLRPFGAEFPGLSAPLQRAAPPASVPADAVALGGWTRIGLVPCRRPADAVASIGWHGAINSRSAAQVSAVLRSWEERFGVVLAGLGFATLTLLVPRPPRNESEALPIAAELAALCPDVLAEDGPVDGFGYAAGGTVAGLAELLVDRPVWKLWWD</sequence>
<proteinExistence type="predicted"/>
<dbReference type="Proteomes" id="UP000319865">
    <property type="component" value="Unassembled WGS sequence"/>
</dbReference>
<evidence type="ECO:0000313" key="3">
    <source>
        <dbReference type="Proteomes" id="UP000319865"/>
    </source>
</evidence>
<dbReference type="InterPro" id="IPR025349">
    <property type="entry name" value="DUF4253"/>
</dbReference>
<reference evidence="2 3" key="1">
    <citation type="submission" date="2019-06" db="EMBL/GenBank/DDBJ databases">
        <title>Sequencing the genomes of 1000 actinobacteria strains.</title>
        <authorList>
            <person name="Klenk H.-P."/>
        </authorList>
    </citation>
    <scope>NUCLEOTIDE SEQUENCE [LARGE SCALE GENOMIC DNA]</scope>
    <source>
        <strain evidence="2 3">DSM 46837</strain>
    </source>
</reference>
<protein>
    <submittedName>
        <fullName evidence="2">Uncharacterized protein DUF4253</fullName>
    </submittedName>
</protein>
<keyword evidence="3" id="KW-1185">Reference proteome</keyword>
<dbReference type="AlphaFoldDB" id="A0A543PDH7"/>
<dbReference type="Pfam" id="PF14062">
    <property type="entry name" value="DUF4253"/>
    <property type="match status" value="1"/>
</dbReference>
<dbReference type="OrthoDB" id="7839592at2"/>
<accession>A0A543PDH7</accession>
<dbReference type="EMBL" id="VFQE01000001">
    <property type="protein sequence ID" value="TQN42131.1"/>
    <property type="molecule type" value="Genomic_DNA"/>
</dbReference>
<feature type="domain" description="DUF4253" evidence="1">
    <location>
        <begin position="196"/>
        <end position="313"/>
    </location>
</feature>
<evidence type="ECO:0000259" key="1">
    <source>
        <dbReference type="Pfam" id="PF14062"/>
    </source>
</evidence>
<comment type="caution">
    <text evidence="2">The sequence shown here is derived from an EMBL/GenBank/DDBJ whole genome shotgun (WGS) entry which is preliminary data.</text>
</comment>
<evidence type="ECO:0000313" key="2">
    <source>
        <dbReference type="EMBL" id="TQN42131.1"/>
    </source>
</evidence>
<gene>
    <name evidence="2" type="ORF">FHU33_1525</name>
</gene>